<protein>
    <submittedName>
        <fullName evidence="2">Uncharacterized protein</fullName>
    </submittedName>
</protein>
<evidence type="ECO:0000313" key="3">
    <source>
        <dbReference type="Proteomes" id="UP000233551"/>
    </source>
</evidence>
<sequence length="135" mass="14707">MAEEQQPVISEQDAPPMPAHSFPQDTHVMSSPASIAYSGVLPTHLPSPAQAPSNVVDPVRFVALERMARLLMPLLQFYRRTFLYGPECGLSSGPALRAFGSIGLGVSTFPRGCVTDTRERRSRHLSLYDPKVEGG</sequence>
<feature type="region of interest" description="Disordered" evidence="1">
    <location>
        <begin position="1"/>
        <end position="25"/>
    </location>
</feature>
<dbReference type="AlphaFoldDB" id="A0A2I0JVF4"/>
<reference evidence="2 3" key="1">
    <citation type="submission" date="2017-11" db="EMBL/GenBank/DDBJ databases">
        <title>De-novo sequencing of pomegranate (Punica granatum L.) genome.</title>
        <authorList>
            <person name="Akparov Z."/>
            <person name="Amiraslanov A."/>
            <person name="Hajiyeva S."/>
            <person name="Abbasov M."/>
            <person name="Kaur K."/>
            <person name="Hamwieh A."/>
            <person name="Solovyev V."/>
            <person name="Salamov A."/>
            <person name="Braich B."/>
            <person name="Kosarev P."/>
            <person name="Mahmoud A."/>
            <person name="Hajiyev E."/>
            <person name="Babayeva S."/>
            <person name="Izzatullayeva V."/>
            <person name="Mammadov A."/>
            <person name="Mammadov A."/>
            <person name="Sharifova S."/>
            <person name="Ojaghi J."/>
            <person name="Eynullazada K."/>
            <person name="Bayramov B."/>
            <person name="Abdulazimova A."/>
            <person name="Shahmuradov I."/>
        </authorList>
    </citation>
    <scope>NUCLEOTIDE SEQUENCE [LARGE SCALE GENOMIC DNA]</scope>
    <source>
        <strain evidence="3">cv. AG2017</strain>
        <tissue evidence="2">Leaf</tissue>
    </source>
</reference>
<evidence type="ECO:0000313" key="2">
    <source>
        <dbReference type="EMBL" id="PKI60299.1"/>
    </source>
</evidence>
<accession>A0A2I0JVF4</accession>
<proteinExistence type="predicted"/>
<evidence type="ECO:0000256" key="1">
    <source>
        <dbReference type="SAM" id="MobiDB-lite"/>
    </source>
</evidence>
<comment type="caution">
    <text evidence="2">The sequence shown here is derived from an EMBL/GenBank/DDBJ whole genome shotgun (WGS) entry which is preliminary data.</text>
</comment>
<organism evidence="2 3">
    <name type="scientific">Punica granatum</name>
    <name type="common">Pomegranate</name>
    <dbReference type="NCBI Taxonomy" id="22663"/>
    <lineage>
        <taxon>Eukaryota</taxon>
        <taxon>Viridiplantae</taxon>
        <taxon>Streptophyta</taxon>
        <taxon>Embryophyta</taxon>
        <taxon>Tracheophyta</taxon>
        <taxon>Spermatophyta</taxon>
        <taxon>Magnoliopsida</taxon>
        <taxon>eudicotyledons</taxon>
        <taxon>Gunneridae</taxon>
        <taxon>Pentapetalae</taxon>
        <taxon>rosids</taxon>
        <taxon>malvids</taxon>
        <taxon>Myrtales</taxon>
        <taxon>Lythraceae</taxon>
        <taxon>Punica</taxon>
    </lineage>
</organism>
<keyword evidence="3" id="KW-1185">Reference proteome</keyword>
<name>A0A2I0JVF4_PUNGR</name>
<dbReference type="Proteomes" id="UP000233551">
    <property type="component" value="Unassembled WGS sequence"/>
</dbReference>
<dbReference type="EMBL" id="PGOL01001169">
    <property type="protein sequence ID" value="PKI60299.1"/>
    <property type="molecule type" value="Genomic_DNA"/>
</dbReference>
<gene>
    <name evidence="2" type="ORF">CRG98_019310</name>
</gene>